<evidence type="ECO:0000313" key="2">
    <source>
        <dbReference type="Proteomes" id="UP000236151"/>
    </source>
</evidence>
<dbReference type="EMBL" id="NIOJ01000020">
    <property type="protein sequence ID" value="PNT99266.1"/>
    <property type="molecule type" value="Genomic_DNA"/>
</dbReference>
<dbReference type="AlphaFoldDB" id="A0A2K2FKF3"/>
<gene>
    <name evidence="1" type="ORF">CDQ84_09245</name>
</gene>
<organism evidence="1 2">
    <name type="scientific">Clostridium thermosuccinogenes</name>
    <dbReference type="NCBI Taxonomy" id="84032"/>
    <lineage>
        <taxon>Bacteria</taxon>
        <taxon>Bacillati</taxon>
        <taxon>Bacillota</taxon>
        <taxon>Clostridia</taxon>
        <taxon>Eubacteriales</taxon>
        <taxon>Clostridiaceae</taxon>
        <taxon>Clostridium</taxon>
    </lineage>
</organism>
<reference evidence="1 2" key="1">
    <citation type="submission" date="2017-06" db="EMBL/GenBank/DDBJ databases">
        <title>Investigating the central metabolism of Clostridium thermosuccinogenes.</title>
        <authorList>
            <person name="Koendjbiharie J.G."/>
            <person name="van Kranenburg R."/>
        </authorList>
    </citation>
    <scope>NUCLEOTIDE SEQUENCE [LARGE SCALE GENOMIC DNA]</scope>
    <source>
        <strain evidence="1 2">DSM 5806</strain>
    </source>
</reference>
<sequence length="62" mass="7187">MDSPLSGKEHSFCDGECLGYASCIGALEPYTWRYNDRGRTFLNRNYTFTLRNVHFFKSRGVT</sequence>
<dbReference type="Proteomes" id="UP000236151">
    <property type="component" value="Unassembled WGS sequence"/>
</dbReference>
<protein>
    <submittedName>
        <fullName evidence="1">Uncharacterized protein</fullName>
    </submittedName>
</protein>
<evidence type="ECO:0000313" key="1">
    <source>
        <dbReference type="EMBL" id="PNT99266.1"/>
    </source>
</evidence>
<proteinExistence type="predicted"/>
<name>A0A2K2FKF3_9CLOT</name>
<keyword evidence="2" id="KW-1185">Reference proteome</keyword>
<dbReference type="RefSeq" id="WP_133158690.1">
    <property type="nucleotide sequence ID" value="NZ_NIOK01000020.1"/>
</dbReference>
<comment type="caution">
    <text evidence="1">The sequence shown here is derived from an EMBL/GenBank/DDBJ whole genome shotgun (WGS) entry which is preliminary data.</text>
</comment>
<accession>A0A2K2FKF3</accession>